<organism evidence="4 5">
    <name type="scientific">Lasiosphaeria miniovina</name>
    <dbReference type="NCBI Taxonomy" id="1954250"/>
    <lineage>
        <taxon>Eukaryota</taxon>
        <taxon>Fungi</taxon>
        <taxon>Dikarya</taxon>
        <taxon>Ascomycota</taxon>
        <taxon>Pezizomycotina</taxon>
        <taxon>Sordariomycetes</taxon>
        <taxon>Sordariomycetidae</taxon>
        <taxon>Sordariales</taxon>
        <taxon>Lasiosphaeriaceae</taxon>
        <taxon>Lasiosphaeria</taxon>
    </lineage>
</organism>
<keyword evidence="2" id="KW-0853">WD repeat</keyword>
<keyword evidence="5" id="KW-1185">Reference proteome</keyword>
<comment type="similarity">
    <text evidence="1">Belongs to the WD repeat LST8 family.</text>
</comment>
<dbReference type="Gene3D" id="2.130.10.10">
    <property type="entry name" value="YVTN repeat-like/Quinoprotein amine dehydrogenase"/>
    <property type="match status" value="1"/>
</dbReference>
<dbReference type="SMART" id="SM00320">
    <property type="entry name" value="WD40"/>
    <property type="match status" value="4"/>
</dbReference>
<dbReference type="RefSeq" id="XP_060291953.1">
    <property type="nucleotide sequence ID" value="XM_060438624.1"/>
</dbReference>
<dbReference type="InterPro" id="IPR036322">
    <property type="entry name" value="WD40_repeat_dom_sf"/>
</dbReference>
<reference evidence="4" key="1">
    <citation type="submission" date="2023-06" db="EMBL/GenBank/DDBJ databases">
        <title>Genome-scale phylogeny and comparative genomics of the fungal order Sordariales.</title>
        <authorList>
            <consortium name="Lawrence Berkeley National Laboratory"/>
            <person name="Hensen N."/>
            <person name="Bonometti L."/>
            <person name="Westerberg I."/>
            <person name="Brannstrom I.O."/>
            <person name="Guillou S."/>
            <person name="Cros-Aarteil S."/>
            <person name="Calhoun S."/>
            <person name="Haridas S."/>
            <person name="Kuo A."/>
            <person name="Mondo S."/>
            <person name="Pangilinan J."/>
            <person name="Riley R."/>
            <person name="LaButti K."/>
            <person name="Andreopoulos B."/>
            <person name="Lipzen A."/>
            <person name="Chen C."/>
            <person name="Yanf M."/>
            <person name="Daum C."/>
            <person name="Ng V."/>
            <person name="Clum A."/>
            <person name="Steindorff A."/>
            <person name="Ohm R."/>
            <person name="Martin F."/>
            <person name="Silar P."/>
            <person name="Natvig D."/>
            <person name="Lalanne C."/>
            <person name="Gautier V."/>
            <person name="Ament-velasquez S.L."/>
            <person name="Kruys A."/>
            <person name="Hutchinson M.I."/>
            <person name="Powell A.J."/>
            <person name="Barry K."/>
            <person name="Miller A.N."/>
            <person name="Grigoriev I.V."/>
            <person name="Debuchy R."/>
            <person name="Gladieux P."/>
            <person name="Thoren M.H."/>
            <person name="Johannesson H."/>
        </authorList>
    </citation>
    <scope>NUCLEOTIDE SEQUENCE</scope>
    <source>
        <strain evidence="4">SMH2392-1A</strain>
    </source>
</reference>
<dbReference type="InterPro" id="IPR037588">
    <property type="entry name" value="MLST8"/>
</dbReference>
<dbReference type="GeneID" id="85321894"/>
<gene>
    <name evidence="4" type="ORF">B0T26DRAFT_655413</name>
</gene>
<dbReference type="GO" id="GO:0032956">
    <property type="term" value="P:regulation of actin cytoskeleton organization"/>
    <property type="evidence" value="ECO:0007669"/>
    <property type="project" value="TreeGrafter"/>
</dbReference>
<evidence type="ECO:0000313" key="4">
    <source>
        <dbReference type="EMBL" id="KAK0706859.1"/>
    </source>
</evidence>
<dbReference type="InterPro" id="IPR001680">
    <property type="entry name" value="WD40_rpt"/>
</dbReference>
<dbReference type="PANTHER" id="PTHR19842:SF2">
    <property type="entry name" value="WD REPEAT PROTEIN (AFU_ORTHOLOGUE AFUA_5G04300)"/>
    <property type="match status" value="1"/>
</dbReference>
<dbReference type="PROSITE" id="PS50082">
    <property type="entry name" value="WD_REPEATS_2"/>
    <property type="match status" value="1"/>
</dbReference>
<evidence type="ECO:0000256" key="1">
    <source>
        <dbReference type="ARBA" id="ARBA00009890"/>
    </source>
</evidence>
<name>A0AA40A097_9PEZI</name>
<comment type="caution">
    <text evidence="4">The sequence shown here is derived from an EMBL/GenBank/DDBJ whole genome shotgun (WGS) entry which is preliminary data.</text>
</comment>
<dbReference type="GO" id="GO:0031929">
    <property type="term" value="P:TOR signaling"/>
    <property type="evidence" value="ECO:0007669"/>
    <property type="project" value="InterPro"/>
</dbReference>
<dbReference type="Pfam" id="PF00400">
    <property type="entry name" value="WD40"/>
    <property type="match status" value="1"/>
</dbReference>
<dbReference type="EMBL" id="JAUIRO010000007">
    <property type="protein sequence ID" value="KAK0706859.1"/>
    <property type="molecule type" value="Genomic_DNA"/>
</dbReference>
<dbReference type="AlphaFoldDB" id="A0AA40A097"/>
<dbReference type="SUPFAM" id="SSF50978">
    <property type="entry name" value="WD40 repeat-like"/>
    <property type="match status" value="1"/>
</dbReference>
<feature type="repeat" description="WD" evidence="2">
    <location>
        <begin position="736"/>
        <end position="758"/>
    </location>
</feature>
<evidence type="ECO:0000313" key="5">
    <source>
        <dbReference type="Proteomes" id="UP001172101"/>
    </source>
</evidence>
<dbReference type="InterPro" id="IPR015943">
    <property type="entry name" value="WD40/YVTN_repeat-like_dom_sf"/>
</dbReference>
<dbReference type="GO" id="GO:0031932">
    <property type="term" value="C:TORC2 complex"/>
    <property type="evidence" value="ECO:0007669"/>
    <property type="project" value="InterPro"/>
</dbReference>
<evidence type="ECO:0000256" key="3">
    <source>
        <dbReference type="SAM" id="MobiDB-lite"/>
    </source>
</evidence>
<protein>
    <submittedName>
        <fullName evidence="4">WD40-repeat-containing domain protein</fullName>
    </submittedName>
</protein>
<dbReference type="Proteomes" id="UP001172101">
    <property type="component" value="Unassembled WGS sequence"/>
</dbReference>
<sequence length="986" mass="108800">MSPLPALRYSHSPIPPPAVPPGPARVSAFKSKETSGLRPSGHTTVNKSNLTVIVISDDDDDEVPRGLAASSPAPLACAPVPPPALVLATAAPSSEKQPYSTIKPAPAVIRNLGPRTPRASVKNWATLATLPQNFRSRAHASLWRGSSGPRDDCRGKGQTAFQWFSSARRPYLQAEIRETLLAGTQSLLRLNQEEVNELGELEKLSRPVVIHVDFSPDEVENLRTVARQILKLPANKKEVKKDLAKVLGKNFTHAQKIASAVARSNKLPHRDKRDIARFIRDAINSKTAKEPAILSLQRDDYDQAGSFVRSTRTHSLLFAREISGQRGRLLDLKNEFMKCLEDSLELRLEWTDCAGDIATITWVSNDNFVCGTTEHSDAHNQQYNKPGNLALGACSKGTLRAFPHHRVVRPVVPEGENSTAAMRESQDPWLYSSVVSSDYDAIHDRAFTSGFDRTVKIWSVDKSGSSMGLTGEWAHNGNVNFVAASKHESGLVATAADVAADAVRIYWINDDDISTSAFRSYSCSRVTDAEGTAVSTEKWAYFPATMQWGLSPDTRHLLLVGYSPRSRTMDDSDIPEDRLNTGELCLWNGLTGERWRVMSATTSNIFEVLWHPTQDCFIAATSPLGLEVDPRIRTQIRVFCKSEVAELQGKAFSSVKTLDCTAIDINELTIMPNGPQSCYVTAGCTDGNTYVWDTALGDKPTHTLRHGHPIDSYTGEREQEDVGVKFTAWGTTPDRFYTGSSDGVVKVWNIRSLKKPLVRDLLEASGPISCGMFSPDRKRLVVGDATGRVFMLSLDDEEQTPAPFMKVQSPNNRARTVRRLTPVILHPDPAPPAFDAAGNPIHLETGWSRAKVYLESQQLERHSDPTIGVVQGPRYAETGMFRAEAHLEGDPTQPLLAGWGVRQQEDLRAPCESRHKGVLLALRPVPEKPDLARLHLDNTMLDLDVDGLDEPTRRDLESAGVDLDELMNPDYVFDYDDDAPLSEDEF</sequence>
<accession>A0AA40A097</accession>
<feature type="region of interest" description="Disordered" evidence="3">
    <location>
        <begin position="1"/>
        <end position="44"/>
    </location>
</feature>
<dbReference type="PANTHER" id="PTHR19842">
    <property type="entry name" value="G BETA-LIKE PROTEIN GBL"/>
    <property type="match status" value="1"/>
</dbReference>
<evidence type="ECO:0000256" key="2">
    <source>
        <dbReference type="PROSITE-ProRule" id="PRU00221"/>
    </source>
</evidence>
<proteinExistence type="inferred from homology"/>
<dbReference type="GO" id="GO:0031931">
    <property type="term" value="C:TORC1 complex"/>
    <property type="evidence" value="ECO:0007669"/>
    <property type="project" value="InterPro"/>
</dbReference>
<feature type="compositionally biased region" description="Pro residues" evidence="3">
    <location>
        <begin position="13"/>
        <end position="23"/>
    </location>
</feature>